<accession>A0A7D9EVT3</accession>
<dbReference type="AlphaFoldDB" id="A0A7D9EVT3"/>
<gene>
    <name evidence="1" type="ORF">PACLA_8A072737</name>
</gene>
<organism evidence="1 2">
    <name type="scientific">Paramuricea clavata</name>
    <name type="common">Red gorgonian</name>
    <name type="synonym">Violescent sea-whip</name>
    <dbReference type="NCBI Taxonomy" id="317549"/>
    <lineage>
        <taxon>Eukaryota</taxon>
        <taxon>Metazoa</taxon>
        <taxon>Cnidaria</taxon>
        <taxon>Anthozoa</taxon>
        <taxon>Octocorallia</taxon>
        <taxon>Malacalcyonacea</taxon>
        <taxon>Plexauridae</taxon>
        <taxon>Paramuricea</taxon>
    </lineage>
</organism>
<dbReference type="Proteomes" id="UP001152795">
    <property type="component" value="Unassembled WGS sequence"/>
</dbReference>
<reference evidence="1" key="1">
    <citation type="submission" date="2020-04" db="EMBL/GenBank/DDBJ databases">
        <authorList>
            <person name="Alioto T."/>
            <person name="Alioto T."/>
            <person name="Gomez Garrido J."/>
        </authorList>
    </citation>
    <scope>NUCLEOTIDE SEQUENCE</scope>
    <source>
        <strain evidence="1">A484AB</strain>
    </source>
</reference>
<sequence length="271" mass="31193">MAPFTHPAVYNPTGFSSNILWKTSYDIKRMSIQVFRNTTLIGDEEIPTIRSDDGTIYFAAKKVALSLGYIRPNEAVTTNTRERMRTTFREIRGSVPNIPLFNVRGGEQPGTVFITESGLYRLIMRSRLPIAEEFQDWICENVIPSIRKTGKYVSPDSTASKIKSIKDTELRCLKNTERVVVRKELIRMSNLVKDPEAVAYGRLGGIIVQEKIRQTEKKLDEKELKVYEQEKEITKLEIKVSYLEAGIGELEDENERLWIENEKLAKEDREQ</sequence>
<evidence type="ECO:0000313" key="1">
    <source>
        <dbReference type="EMBL" id="CAB4019500.1"/>
    </source>
</evidence>
<dbReference type="OrthoDB" id="7468926at2759"/>
<dbReference type="Pfam" id="PF02498">
    <property type="entry name" value="Bro-N"/>
    <property type="match status" value="1"/>
</dbReference>
<evidence type="ECO:0000313" key="2">
    <source>
        <dbReference type="Proteomes" id="UP001152795"/>
    </source>
</evidence>
<protein>
    <submittedName>
        <fullName evidence="1">Uncharacterized protein</fullName>
    </submittedName>
</protein>
<dbReference type="SMART" id="SM01040">
    <property type="entry name" value="Bro-N"/>
    <property type="match status" value="1"/>
</dbReference>
<proteinExistence type="predicted"/>
<keyword evidence="2" id="KW-1185">Reference proteome</keyword>
<dbReference type="PANTHER" id="PTHR36180">
    <property type="entry name" value="DNA-BINDING PROTEIN-RELATED-RELATED"/>
    <property type="match status" value="1"/>
</dbReference>
<dbReference type="EMBL" id="CACRXK020010492">
    <property type="protein sequence ID" value="CAB4019500.1"/>
    <property type="molecule type" value="Genomic_DNA"/>
</dbReference>
<name>A0A7D9EVT3_PARCT</name>
<comment type="caution">
    <text evidence="1">The sequence shown here is derived from an EMBL/GenBank/DDBJ whole genome shotgun (WGS) entry which is preliminary data.</text>
</comment>
<dbReference type="InterPro" id="IPR003497">
    <property type="entry name" value="BRO_N_domain"/>
</dbReference>
<dbReference type="PANTHER" id="PTHR36180:SF2">
    <property type="entry name" value="BRO FAMILY PROTEIN"/>
    <property type="match status" value="1"/>
</dbReference>
<dbReference type="PROSITE" id="PS51750">
    <property type="entry name" value="BRO_N"/>
    <property type="match status" value="1"/>
</dbReference>